<comment type="subcellular location">
    <subcellularLocation>
        <location evidence="1">Membrane</location>
        <topology evidence="1">Multi-pass membrane protein</topology>
    </subcellularLocation>
</comment>
<name>A0A672GEL7_SALFA</name>
<keyword evidence="6" id="KW-1185">Reference proteome</keyword>
<keyword evidence="4" id="KW-0472">Membrane</keyword>
<sequence>MLRVTRSASRHLLQLPARAPCSAVIHRDSPAPGLTCRSPQPAAVRYRAGVRTVSGGPAAAGGWYGGLADSAPVHLCEQVLVSVHEMSACPWWLSIAVATLSVRTVITLPLAAYQLIIISKVEALQAEISELAKRLRYEVSVRASEKGWTEKQCRFQFKKNLRRLISELYIRDNCHPFKASLLVWVQLPLWISFSLALRNLSLDPSGERTSTSVSEAALLRSWPRALTCVFLQRCRTSLQQGALCGSLTSPCPTPPGSSRSAWDSPT</sequence>
<evidence type="ECO:0000313" key="5">
    <source>
        <dbReference type="Ensembl" id="ENSSFAP00005017271.1"/>
    </source>
</evidence>
<keyword evidence="2" id="KW-0812">Transmembrane</keyword>
<evidence type="ECO:0000256" key="4">
    <source>
        <dbReference type="ARBA" id="ARBA00023136"/>
    </source>
</evidence>
<dbReference type="GO" id="GO:0033617">
    <property type="term" value="P:mitochondrial respiratory chain complex IV assembly"/>
    <property type="evidence" value="ECO:0007669"/>
    <property type="project" value="TreeGrafter"/>
</dbReference>
<dbReference type="Ensembl" id="ENSSFAT00005017941.1">
    <property type="protein sequence ID" value="ENSSFAP00005017271.1"/>
    <property type="gene ID" value="ENSSFAG00005009145.1"/>
</dbReference>
<accession>A0A672GEL7</accession>
<dbReference type="GO" id="GO:0032977">
    <property type="term" value="F:membrane insertase activity"/>
    <property type="evidence" value="ECO:0007669"/>
    <property type="project" value="InterPro"/>
</dbReference>
<dbReference type="Proteomes" id="UP000472267">
    <property type="component" value="Chromosome 2"/>
</dbReference>
<dbReference type="InParanoid" id="A0A672GEL7"/>
<evidence type="ECO:0000256" key="1">
    <source>
        <dbReference type="ARBA" id="ARBA00004141"/>
    </source>
</evidence>
<dbReference type="PANTHER" id="PTHR12428">
    <property type="entry name" value="OXA1"/>
    <property type="match status" value="1"/>
</dbReference>
<dbReference type="PANTHER" id="PTHR12428:SF65">
    <property type="entry name" value="CYTOCHROME C OXIDASE ASSEMBLY PROTEIN COX18, MITOCHONDRIAL"/>
    <property type="match status" value="1"/>
</dbReference>
<protein>
    <submittedName>
        <fullName evidence="5">Cytochrome c oxidase assembly factor COX18</fullName>
    </submittedName>
</protein>
<evidence type="ECO:0000313" key="6">
    <source>
        <dbReference type="Proteomes" id="UP000472267"/>
    </source>
</evidence>
<reference evidence="5" key="3">
    <citation type="submission" date="2025-09" db="UniProtKB">
        <authorList>
            <consortium name="Ensembl"/>
        </authorList>
    </citation>
    <scope>IDENTIFICATION</scope>
</reference>
<reference evidence="5" key="2">
    <citation type="submission" date="2025-08" db="UniProtKB">
        <authorList>
            <consortium name="Ensembl"/>
        </authorList>
    </citation>
    <scope>IDENTIFICATION</scope>
</reference>
<evidence type="ECO:0000256" key="2">
    <source>
        <dbReference type="ARBA" id="ARBA00022692"/>
    </source>
</evidence>
<organism evidence="5 6">
    <name type="scientific">Salarias fasciatus</name>
    <name type="common">Jewelled blenny</name>
    <name type="synonym">Blennius fasciatus</name>
    <dbReference type="NCBI Taxonomy" id="181472"/>
    <lineage>
        <taxon>Eukaryota</taxon>
        <taxon>Metazoa</taxon>
        <taxon>Chordata</taxon>
        <taxon>Craniata</taxon>
        <taxon>Vertebrata</taxon>
        <taxon>Euteleostomi</taxon>
        <taxon>Actinopterygii</taxon>
        <taxon>Neopterygii</taxon>
        <taxon>Teleostei</taxon>
        <taxon>Neoteleostei</taxon>
        <taxon>Acanthomorphata</taxon>
        <taxon>Ovalentaria</taxon>
        <taxon>Blenniimorphae</taxon>
        <taxon>Blenniiformes</taxon>
        <taxon>Blennioidei</taxon>
        <taxon>Blenniidae</taxon>
        <taxon>Salariinae</taxon>
        <taxon>Salarias</taxon>
    </lineage>
</organism>
<dbReference type="GO" id="GO:0032979">
    <property type="term" value="P:protein insertion into mitochondrial inner membrane from matrix"/>
    <property type="evidence" value="ECO:0007669"/>
    <property type="project" value="TreeGrafter"/>
</dbReference>
<proteinExistence type="predicted"/>
<evidence type="ECO:0000256" key="3">
    <source>
        <dbReference type="ARBA" id="ARBA00022989"/>
    </source>
</evidence>
<dbReference type="GO" id="GO:0005743">
    <property type="term" value="C:mitochondrial inner membrane"/>
    <property type="evidence" value="ECO:0007669"/>
    <property type="project" value="TreeGrafter"/>
</dbReference>
<keyword evidence="3" id="KW-1133">Transmembrane helix</keyword>
<dbReference type="AlphaFoldDB" id="A0A672GEL7"/>
<dbReference type="InterPro" id="IPR001708">
    <property type="entry name" value="YidC/ALB3/OXA1/COX18"/>
</dbReference>
<reference evidence="5" key="1">
    <citation type="submission" date="2019-06" db="EMBL/GenBank/DDBJ databases">
        <authorList>
            <consortium name="Wellcome Sanger Institute Data Sharing"/>
        </authorList>
    </citation>
    <scope>NUCLEOTIDE SEQUENCE [LARGE SCALE GENOMIC DNA]</scope>
</reference>